<dbReference type="Gene3D" id="3.30.300.30">
    <property type="match status" value="1"/>
</dbReference>
<dbReference type="InterPro" id="IPR045851">
    <property type="entry name" value="AMP-bd_C_sf"/>
</dbReference>
<feature type="domain" description="AMP-dependent synthetase/ligase" evidence="3">
    <location>
        <begin position="45"/>
        <end position="436"/>
    </location>
</feature>
<evidence type="ECO:0000256" key="2">
    <source>
        <dbReference type="ARBA" id="ARBA00022598"/>
    </source>
</evidence>
<dbReference type="InterPro" id="IPR000873">
    <property type="entry name" value="AMP-dep_synth/lig_dom"/>
</dbReference>
<dbReference type="Gene3D" id="3.40.50.12780">
    <property type="entry name" value="N-terminal domain of ligase-like"/>
    <property type="match status" value="1"/>
</dbReference>
<dbReference type="FunFam" id="3.40.50.12780:FF:000003">
    <property type="entry name" value="Long-chain-fatty-acid--CoA ligase FadD"/>
    <property type="match status" value="1"/>
</dbReference>
<dbReference type="PANTHER" id="PTHR43201:SF5">
    <property type="entry name" value="MEDIUM-CHAIN ACYL-COA LIGASE ACSF2, MITOCHONDRIAL"/>
    <property type="match status" value="1"/>
</dbReference>
<dbReference type="GO" id="GO:0006631">
    <property type="term" value="P:fatty acid metabolic process"/>
    <property type="evidence" value="ECO:0007669"/>
    <property type="project" value="TreeGrafter"/>
</dbReference>
<evidence type="ECO:0000259" key="4">
    <source>
        <dbReference type="Pfam" id="PF13193"/>
    </source>
</evidence>
<feature type="domain" description="AMP-binding enzyme C-terminal" evidence="4">
    <location>
        <begin position="486"/>
        <end position="561"/>
    </location>
</feature>
<organism evidence="5 6">
    <name type="scientific">Paraburkholderia eburnea</name>
    <dbReference type="NCBI Taxonomy" id="1189126"/>
    <lineage>
        <taxon>Bacteria</taxon>
        <taxon>Pseudomonadati</taxon>
        <taxon>Pseudomonadota</taxon>
        <taxon>Betaproteobacteria</taxon>
        <taxon>Burkholderiales</taxon>
        <taxon>Burkholderiaceae</taxon>
        <taxon>Paraburkholderia</taxon>
    </lineage>
</organism>
<reference evidence="5 6" key="1">
    <citation type="submission" date="2018-01" db="EMBL/GenBank/DDBJ databases">
        <title>Genomic Encyclopedia of Type Strains, Phase III (KMG-III): the genomes of soil and plant-associated and newly described type strains.</title>
        <authorList>
            <person name="Whitman W."/>
        </authorList>
    </citation>
    <scope>NUCLEOTIDE SEQUENCE [LARGE SCALE GENOMIC DNA]</scope>
    <source>
        <strain evidence="5 6">JCM 18070</strain>
    </source>
</reference>
<sequence length="583" mass="63716">MAIDAAAASAPREALIAPKDGLSYVRGSATTPLSDATIGAFVLDTAQRFPERPAVVFREQGIRWNWREFADEVDVLAAGFLALGIEPGDRVGIWSPNRVEWLLTQFATARIGAVLVNINPAYRLAELEYALNKVGCKAIVAAESFKTSKYLEMLQTLAPELAHSTPGDLHAAKLPELRAVIRMCDTDTPGMLNFSDVIEQGRVRLAQTGKSELEAIGSTLSADDPINIQFTSGTTGNPKGATLTHRNVLNNGRFIAMAMRLSEEDSLCIPVPLYHCFGMVLAVLACVSVGANMVFPGEAFDPRATLQAVSDERCTALHGVPTMFIAELDHPDFASFDLSRLRTGIMAGSPCPIETMKRVVSKMHLAEITIAYGMTETSPVSFQSATTDPLDKRTTTVGRIQPHLEVKIVDALGNIVPVGETGELCTKGYSVMRGYWGDEAKTAESIVDGWMHTGDLATLDAEGYCNIVGRLKDMLIRGGENIYPREIEEFLFRHPKVQSVQVFGVPDAKYGEEVCAWIVLRPGEGATAEEIQAFCQGQIAHYKIPKYIRFVDELPMTVTGKVQKFVMRARMIDELKITEQKTA</sequence>
<evidence type="ECO:0000259" key="3">
    <source>
        <dbReference type="Pfam" id="PF00501"/>
    </source>
</evidence>
<dbReference type="InterPro" id="IPR020845">
    <property type="entry name" value="AMP-binding_CS"/>
</dbReference>
<dbReference type="PROSITE" id="PS00455">
    <property type="entry name" value="AMP_BINDING"/>
    <property type="match status" value="1"/>
</dbReference>
<dbReference type="InterPro" id="IPR042099">
    <property type="entry name" value="ANL_N_sf"/>
</dbReference>
<dbReference type="Pfam" id="PF00501">
    <property type="entry name" value="AMP-binding"/>
    <property type="match status" value="1"/>
</dbReference>
<dbReference type="FunFam" id="3.30.300.30:FF:000008">
    <property type="entry name" value="2,3-dihydroxybenzoate-AMP ligase"/>
    <property type="match status" value="1"/>
</dbReference>
<proteinExistence type="inferred from homology"/>
<comment type="similarity">
    <text evidence="1">Belongs to the ATP-dependent AMP-binding enzyme family.</text>
</comment>
<name>A0A2S4M549_9BURK</name>
<dbReference type="RefSeq" id="WP_103705707.1">
    <property type="nucleotide sequence ID" value="NZ_PQGA01000010.1"/>
</dbReference>
<dbReference type="SUPFAM" id="SSF56801">
    <property type="entry name" value="Acetyl-CoA synthetase-like"/>
    <property type="match status" value="1"/>
</dbReference>
<evidence type="ECO:0000313" key="6">
    <source>
        <dbReference type="Proteomes" id="UP000237381"/>
    </source>
</evidence>
<dbReference type="CDD" id="cd05917">
    <property type="entry name" value="FACL_like_2"/>
    <property type="match status" value="1"/>
</dbReference>
<protein>
    <submittedName>
        <fullName evidence="5">Fatty-acyl-CoA synthase</fullName>
    </submittedName>
</protein>
<dbReference type="Proteomes" id="UP000237381">
    <property type="component" value="Unassembled WGS sequence"/>
</dbReference>
<dbReference type="GO" id="GO:0031956">
    <property type="term" value="F:medium-chain fatty acid-CoA ligase activity"/>
    <property type="evidence" value="ECO:0007669"/>
    <property type="project" value="TreeGrafter"/>
</dbReference>
<dbReference type="Pfam" id="PF13193">
    <property type="entry name" value="AMP-binding_C"/>
    <property type="match status" value="1"/>
</dbReference>
<comment type="caution">
    <text evidence="5">The sequence shown here is derived from an EMBL/GenBank/DDBJ whole genome shotgun (WGS) entry which is preliminary data.</text>
</comment>
<evidence type="ECO:0000256" key="1">
    <source>
        <dbReference type="ARBA" id="ARBA00006432"/>
    </source>
</evidence>
<dbReference type="EMBL" id="PQGA01000010">
    <property type="protein sequence ID" value="POR49775.1"/>
    <property type="molecule type" value="Genomic_DNA"/>
</dbReference>
<dbReference type="AlphaFoldDB" id="A0A2S4M549"/>
<dbReference type="NCBIfam" id="NF009233">
    <property type="entry name" value="PRK12583.1"/>
    <property type="match status" value="1"/>
</dbReference>
<gene>
    <name evidence="5" type="ORF">B0G62_11081</name>
</gene>
<evidence type="ECO:0000313" key="5">
    <source>
        <dbReference type="EMBL" id="POR49775.1"/>
    </source>
</evidence>
<keyword evidence="6" id="KW-1185">Reference proteome</keyword>
<dbReference type="InterPro" id="IPR025110">
    <property type="entry name" value="AMP-bd_C"/>
</dbReference>
<dbReference type="PANTHER" id="PTHR43201">
    <property type="entry name" value="ACYL-COA SYNTHETASE"/>
    <property type="match status" value="1"/>
</dbReference>
<accession>A0A2S4M549</accession>
<dbReference type="OrthoDB" id="9766486at2"/>
<keyword evidence="2" id="KW-0436">Ligase</keyword>